<dbReference type="InterPro" id="IPR036638">
    <property type="entry name" value="HLH_DNA-bd_sf"/>
</dbReference>
<evidence type="ECO:0000259" key="6">
    <source>
        <dbReference type="PROSITE" id="PS50888"/>
    </source>
</evidence>
<dbReference type="InterPro" id="IPR011598">
    <property type="entry name" value="bHLH_dom"/>
</dbReference>
<evidence type="ECO:0000256" key="5">
    <source>
        <dbReference type="SAM" id="Coils"/>
    </source>
</evidence>
<comment type="subcellular location">
    <subcellularLocation>
        <location evidence="1">Nucleus</location>
    </subcellularLocation>
</comment>
<feature type="coiled-coil region" evidence="5">
    <location>
        <begin position="34"/>
        <end position="61"/>
    </location>
</feature>
<keyword evidence="3" id="KW-0804">Transcription</keyword>
<dbReference type="PANTHER" id="PTHR31945">
    <property type="entry name" value="TRANSCRIPTION FACTOR SCREAM2-RELATED"/>
    <property type="match status" value="1"/>
</dbReference>
<sequence>MEFSAITMEELCMTREGTGGVRMGRKRPAYDDTRQFKSKNLNAERRRREKLSNRLLTLRSLVPIITNMNKATIIEDAITYIKTLQNSSKVLSDQLLEMEASSEGEEKPVKDEIDAAEEMKKHGIQEEVVVNNIVDGEKLLIKIVFEKKGGRFTKLMEAMSYLGFELSETSVTTFSGAMIVTSCIQGTYCDKLTAQETQDLLLEIIRGI</sequence>
<reference evidence="7 8" key="1">
    <citation type="journal article" date="2021" name="Commun. Biol.">
        <title>The genome of Shorea leprosula (Dipterocarpaceae) highlights the ecological relevance of drought in aseasonal tropical rainforests.</title>
        <authorList>
            <person name="Ng K.K.S."/>
            <person name="Kobayashi M.J."/>
            <person name="Fawcett J.A."/>
            <person name="Hatakeyama M."/>
            <person name="Paape T."/>
            <person name="Ng C.H."/>
            <person name="Ang C.C."/>
            <person name="Tnah L.H."/>
            <person name="Lee C.T."/>
            <person name="Nishiyama T."/>
            <person name="Sese J."/>
            <person name="O'Brien M.J."/>
            <person name="Copetti D."/>
            <person name="Mohd Noor M.I."/>
            <person name="Ong R.C."/>
            <person name="Putra M."/>
            <person name="Sireger I.Z."/>
            <person name="Indrioko S."/>
            <person name="Kosugi Y."/>
            <person name="Izuno A."/>
            <person name="Isagi Y."/>
            <person name="Lee S.L."/>
            <person name="Shimizu K.K."/>
        </authorList>
    </citation>
    <scope>NUCLEOTIDE SEQUENCE [LARGE SCALE GENOMIC DNA]</scope>
    <source>
        <strain evidence="7">214</strain>
    </source>
</reference>
<protein>
    <recommendedName>
        <fullName evidence="6">BHLH domain-containing protein</fullName>
    </recommendedName>
</protein>
<dbReference type="Pfam" id="PF00010">
    <property type="entry name" value="HLH"/>
    <property type="match status" value="1"/>
</dbReference>
<proteinExistence type="predicted"/>
<dbReference type="GO" id="GO:0043565">
    <property type="term" value="F:sequence-specific DNA binding"/>
    <property type="evidence" value="ECO:0007669"/>
    <property type="project" value="TreeGrafter"/>
</dbReference>
<dbReference type="AlphaFoldDB" id="A0AAV5L123"/>
<keyword evidence="4" id="KW-0539">Nucleus</keyword>
<keyword evidence="2" id="KW-0805">Transcription regulation</keyword>
<gene>
    <name evidence="7" type="ORF">SLEP1_g39587</name>
</gene>
<evidence type="ECO:0000313" key="8">
    <source>
        <dbReference type="Proteomes" id="UP001054252"/>
    </source>
</evidence>
<evidence type="ECO:0000256" key="4">
    <source>
        <dbReference type="ARBA" id="ARBA00023242"/>
    </source>
</evidence>
<dbReference type="GO" id="GO:0046983">
    <property type="term" value="F:protein dimerization activity"/>
    <property type="evidence" value="ECO:0007669"/>
    <property type="project" value="InterPro"/>
</dbReference>
<evidence type="ECO:0000313" key="7">
    <source>
        <dbReference type="EMBL" id="GKV30812.1"/>
    </source>
</evidence>
<dbReference type="SUPFAM" id="SSF47459">
    <property type="entry name" value="HLH, helix-loop-helix DNA-binding domain"/>
    <property type="match status" value="1"/>
</dbReference>
<keyword evidence="8" id="KW-1185">Reference proteome</keyword>
<dbReference type="GO" id="GO:0005634">
    <property type="term" value="C:nucleus"/>
    <property type="evidence" value="ECO:0007669"/>
    <property type="project" value="UniProtKB-SubCell"/>
</dbReference>
<keyword evidence="5" id="KW-0175">Coiled coil</keyword>
<dbReference type="Gene3D" id="4.10.280.10">
    <property type="entry name" value="Helix-loop-helix DNA-binding domain"/>
    <property type="match status" value="1"/>
</dbReference>
<dbReference type="EMBL" id="BPVZ01000089">
    <property type="protein sequence ID" value="GKV30812.1"/>
    <property type="molecule type" value="Genomic_DNA"/>
</dbReference>
<dbReference type="SMART" id="SM00353">
    <property type="entry name" value="HLH"/>
    <property type="match status" value="1"/>
</dbReference>
<dbReference type="GO" id="GO:0003700">
    <property type="term" value="F:DNA-binding transcription factor activity"/>
    <property type="evidence" value="ECO:0007669"/>
    <property type="project" value="TreeGrafter"/>
</dbReference>
<organism evidence="7 8">
    <name type="scientific">Rubroshorea leprosula</name>
    <dbReference type="NCBI Taxonomy" id="152421"/>
    <lineage>
        <taxon>Eukaryota</taxon>
        <taxon>Viridiplantae</taxon>
        <taxon>Streptophyta</taxon>
        <taxon>Embryophyta</taxon>
        <taxon>Tracheophyta</taxon>
        <taxon>Spermatophyta</taxon>
        <taxon>Magnoliopsida</taxon>
        <taxon>eudicotyledons</taxon>
        <taxon>Gunneridae</taxon>
        <taxon>Pentapetalae</taxon>
        <taxon>rosids</taxon>
        <taxon>malvids</taxon>
        <taxon>Malvales</taxon>
        <taxon>Dipterocarpaceae</taxon>
        <taxon>Rubroshorea</taxon>
    </lineage>
</organism>
<dbReference type="PROSITE" id="PS50888">
    <property type="entry name" value="BHLH"/>
    <property type="match status" value="1"/>
</dbReference>
<name>A0AAV5L123_9ROSI</name>
<dbReference type="Proteomes" id="UP001054252">
    <property type="component" value="Unassembled WGS sequence"/>
</dbReference>
<dbReference type="InterPro" id="IPR051358">
    <property type="entry name" value="TF_AMS/ICE1/BHLH6-like"/>
</dbReference>
<evidence type="ECO:0000256" key="3">
    <source>
        <dbReference type="ARBA" id="ARBA00023163"/>
    </source>
</evidence>
<accession>A0AAV5L123</accession>
<comment type="caution">
    <text evidence="7">The sequence shown here is derived from an EMBL/GenBank/DDBJ whole genome shotgun (WGS) entry which is preliminary data.</text>
</comment>
<feature type="domain" description="BHLH" evidence="6">
    <location>
        <begin position="35"/>
        <end position="84"/>
    </location>
</feature>
<dbReference type="PANTHER" id="PTHR31945:SF20">
    <property type="entry name" value="TRANSCRIPTION FACTOR DYT1"/>
    <property type="match status" value="1"/>
</dbReference>
<evidence type="ECO:0000256" key="2">
    <source>
        <dbReference type="ARBA" id="ARBA00023015"/>
    </source>
</evidence>
<evidence type="ECO:0000256" key="1">
    <source>
        <dbReference type="ARBA" id="ARBA00004123"/>
    </source>
</evidence>